<evidence type="ECO:0000313" key="3">
    <source>
        <dbReference type="Proteomes" id="UP000192761"/>
    </source>
</evidence>
<feature type="transmembrane region" description="Helical" evidence="1">
    <location>
        <begin position="28"/>
        <end position="51"/>
    </location>
</feature>
<keyword evidence="1" id="KW-1133">Transmembrane helix</keyword>
<dbReference type="Proteomes" id="UP000192761">
    <property type="component" value="Unassembled WGS sequence"/>
</dbReference>
<proteinExistence type="predicted"/>
<dbReference type="STRING" id="1121001.SAMN02745857_03406"/>
<dbReference type="OrthoDB" id="8795105at2"/>
<keyword evidence="1" id="KW-0472">Membrane</keyword>
<dbReference type="EMBL" id="FWXD01000025">
    <property type="protein sequence ID" value="SMC28784.1"/>
    <property type="molecule type" value="Genomic_DNA"/>
</dbReference>
<evidence type="ECO:0000256" key="1">
    <source>
        <dbReference type="SAM" id="Phobius"/>
    </source>
</evidence>
<feature type="transmembrane region" description="Helical" evidence="1">
    <location>
        <begin position="109"/>
        <end position="132"/>
    </location>
</feature>
<feature type="transmembrane region" description="Helical" evidence="1">
    <location>
        <begin position="202"/>
        <end position="225"/>
    </location>
</feature>
<feature type="transmembrane region" description="Helical" evidence="1">
    <location>
        <begin position="273"/>
        <end position="298"/>
    </location>
</feature>
<sequence>MSTISQQIRTAVRVFDAVSAVQRWQAGALGAATAVSAMIIIALGGYLAAALGGGFGGLLAMLFTLTGALVFFYGVFAVGIYLMREVQTGAVPTVREAVLAALATGHRQILFFLLIFVGILALVLVLALLLFICKIPVLGPVLFLIVHPVATLIFGVVFFALTFVVYPLTAPAFWAGNTIAQAVAKLWAIARQNLLQVMIYELVLYFVLGIVVFCSFMIFFSGFGLTTGMAASILRQAAETGADYNSAAGFGSAPGGPGMLGMLLAGASGLKPAYSGVMGFTGGLLGALALVLPTLVAIKGIAITYFDAAADVDASEIEARLNKAGGEMKQKLDAAASHPQAPVAQAEQVAADPVATSAASCPSCHAPVGAADGFCGECGHKLR</sequence>
<gene>
    <name evidence="2" type="ORF">SAMN02745857_03406</name>
</gene>
<evidence type="ECO:0000313" key="2">
    <source>
        <dbReference type="EMBL" id="SMC28784.1"/>
    </source>
</evidence>
<accession>A0A1W1XY49</accession>
<reference evidence="2 3" key="1">
    <citation type="submission" date="2017-04" db="EMBL/GenBank/DDBJ databases">
        <authorList>
            <person name="Afonso C.L."/>
            <person name="Miller P.J."/>
            <person name="Scott M.A."/>
            <person name="Spackman E."/>
            <person name="Goraichik I."/>
            <person name="Dimitrov K.M."/>
            <person name="Suarez D.L."/>
            <person name="Swayne D.E."/>
        </authorList>
    </citation>
    <scope>NUCLEOTIDE SEQUENCE [LARGE SCALE GENOMIC DNA]</scope>
    <source>
        <strain evidence="2 3">DSM 23236</strain>
    </source>
</reference>
<name>A0A1W1XY49_9NEIS</name>
<feature type="transmembrane region" description="Helical" evidence="1">
    <location>
        <begin position="58"/>
        <end position="83"/>
    </location>
</feature>
<keyword evidence="3" id="KW-1185">Reference proteome</keyword>
<organism evidence="2 3">
    <name type="scientific">Andreprevotia lacus DSM 23236</name>
    <dbReference type="NCBI Taxonomy" id="1121001"/>
    <lineage>
        <taxon>Bacteria</taxon>
        <taxon>Pseudomonadati</taxon>
        <taxon>Pseudomonadota</taxon>
        <taxon>Betaproteobacteria</taxon>
        <taxon>Neisseriales</taxon>
        <taxon>Chitinibacteraceae</taxon>
        <taxon>Andreprevotia</taxon>
    </lineage>
</organism>
<feature type="transmembrane region" description="Helical" evidence="1">
    <location>
        <begin position="172"/>
        <end position="190"/>
    </location>
</feature>
<keyword evidence="1" id="KW-0812">Transmembrane</keyword>
<protein>
    <submittedName>
        <fullName evidence="2">Uncharacterized protein</fullName>
    </submittedName>
</protein>
<feature type="transmembrane region" description="Helical" evidence="1">
    <location>
        <begin position="141"/>
        <end position="166"/>
    </location>
</feature>
<dbReference type="AlphaFoldDB" id="A0A1W1XY49"/>
<dbReference type="RefSeq" id="WP_139798930.1">
    <property type="nucleotide sequence ID" value="NZ_FWXD01000025.1"/>
</dbReference>